<organism evidence="2 3">
    <name type="scientific">Umezawaea tangerina</name>
    <dbReference type="NCBI Taxonomy" id="84725"/>
    <lineage>
        <taxon>Bacteria</taxon>
        <taxon>Bacillati</taxon>
        <taxon>Actinomycetota</taxon>
        <taxon>Actinomycetes</taxon>
        <taxon>Pseudonocardiales</taxon>
        <taxon>Pseudonocardiaceae</taxon>
        <taxon>Umezawaea</taxon>
    </lineage>
</organism>
<name>A0A2T0SN00_9PSEU</name>
<evidence type="ECO:0000259" key="1">
    <source>
        <dbReference type="Pfam" id="PF13788"/>
    </source>
</evidence>
<reference evidence="2 3" key="1">
    <citation type="submission" date="2018-03" db="EMBL/GenBank/DDBJ databases">
        <title>Genomic Encyclopedia of Archaeal and Bacterial Type Strains, Phase II (KMG-II): from individual species to whole genera.</title>
        <authorList>
            <person name="Goeker M."/>
        </authorList>
    </citation>
    <scope>NUCLEOTIDE SEQUENCE [LARGE SCALE GENOMIC DNA]</scope>
    <source>
        <strain evidence="2 3">DSM 44720</strain>
    </source>
</reference>
<dbReference type="AlphaFoldDB" id="A0A2T0SN00"/>
<gene>
    <name evidence="2" type="ORF">CLV43_11568</name>
</gene>
<evidence type="ECO:0000313" key="2">
    <source>
        <dbReference type="EMBL" id="PRY34792.1"/>
    </source>
</evidence>
<feature type="domain" description="DUF4180" evidence="1">
    <location>
        <begin position="4"/>
        <end position="102"/>
    </location>
</feature>
<comment type="caution">
    <text evidence="2">The sequence shown here is derived from an EMBL/GenBank/DDBJ whole genome shotgun (WGS) entry which is preliminary data.</text>
</comment>
<dbReference type="Pfam" id="PF13788">
    <property type="entry name" value="DUF4180"/>
    <property type="match status" value="1"/>
</dbReference>
<protein>
    <submittedName>
        <fullName evidence="2">Uncharacterized protein DUF4180</fullName>
    </submittedName>
</protein>
<sequence length="104" mass="11320">MTGVLVLPADGPRLRTEQDALDVIGEVWSQDAHTAVVPVDRLDEGFWTLSTRIAGGIIGRFTVYRVRLVVVGDISARLAASETLSAFVRELNRGHEVSFVTALD</sequence>
<dbReference type="Proteomes" id="UP000239494">
    <property type="component" value="Unassembled WGS sequence"/>
</dbReference>
<dbReference type="RefSeq" id="WP_106194207.1">
    <property type="nucleotide sequence ID" value="NZ_PVTF01000015.1"/>
</dbReference>
<dbReference type="InterPro" id="IPR025438">
    <property type="entry name" value="DUF4180"/>
</dbReference>
<dbReference type="EMBL" id="PVTF01000015">
    <property type="protein sequence ID" value="PRY34792.1"/>
    <property type="molecule type" value="Genomic_DNA"/>
</dbReference>
<proteinExistence type="predicted"/>
<evidence type="ECO:0000313" key="3">
    <source>
        <dbReference type="Proteomes" id="UP000239494"/>
    </source>
</evidence>
<dbReference type="OrthoDB" id="8595425at2"/>
<accession>A0A2T0SN00</accession>
<keyword evidence="3" id="KW-1185">Reference proteome</keyword>